<dbReference type="PANTHER" id="PTHR43046:SF14">
    <property type="entry name" value="MUTT_NUDIX FAMILY PROTEIN"/>
    <property type="match status" value="1"/>
</dbReference>
<accession>H0R1L4</accession>
<dbReference type="PRINTS" id="PR00502">
    <property type="entry name" value="NUDIXFAMILY"/>
</dbReference>
<evidence type="ECO:0000256" key="2">
    <source>
        <dbReference type="ARBA" id="ARBA00005582"/>
    </source>
</evidence>
<dbReference type="AlphaFoldDB" id="H0R1L4"/>
<dbReference type="GO" id="GO:0016787">
    <property type="term" value="F:hydrolase activity"/>
    <property type="evidence" value="ECO:0007669"/>
    <property type="project" value="UniProtKB-KW"/>
</dbReference>
<dbReference type="InterPro" id="IPR000086">
    <property type="entry name" value="NUDIX_hydrolase_dom"/>
</dbReference>
<evidence type="ECO:0000256" key="3">
    <source>
        <dbReference type="ARBA" id="ARBA00022801"/>
    </source>
</evidence>
<dbReference type="eggNOG" id="COG1051">
    <property type="taxonomic scope" value="Bacteria"/>
</dbReference>
<evidence type="ECO:0000259" key="5">
    <source>
        <dbReference type="PROSITE" id="PS51462"/>
    </source>
</evidence>
<dbReference type="InterPro" id="IPR020084">
    <property type="entry name" value="NUDIX_hydrolase_CS"/>
</dbReference>
<evidence type="ECO:0000313" key="6">
    <source>
        <dbReference type="EMBL" id="GAB18965.1"/>
    </source>
</evidence>
<sequence>MTHTGRGEIRRRVAVGAVIKDTTGRFLLVLRRNEPQAGTWTIPGGKVEKGESLATAVVREVLEETGLRVSCGELLWVVDLPDGTGGVYEVHDFLATPVDPHPGEVRAGDDAADAGWFTSSEMETMALTDRLLHHLRIAGQYP</sequence>
<dbReference type="PROSITE" id="PS51462">
    <property type="entry name" value="NUDIX"/>
    <property type="match status" value="1"/>
</dbReference>
<dbReference type="PANTHER" id="PTHR43046">
    <property type="entry name" value="GDP-MANNOSE MANNOSYL HYDROLASE"/>
    <property type="match status" value="1"/>
</dbReference>
<dbReference type="OrthoDB" id="9804442at2"/>
<gene>
    <name evidence="6" type="ORF">GOEFS_071_00090</name>
</gene>
<dbReference type="STRING" id="1077974.GOEFS_071_00090"/>
<organism evidence="6 7">
    <name type="scientific">Gordonia effusa NBRC 100432</name>
    <dbReference type="NCBI Taxonomy" id="1077974"/>
    <lineage>
        <taxon>Bacteria</taxon>
        <taxon>Bacillati</taxon>
        <taxon>Actinomycetota</taxon>
        <taxon>Actinomycetes</taxon>
        <taxon>Mycobacteriales</taxon>
        <taxon>Gordoniaceae</taxon>
        <taxon>Gordonia</taxon>
    </lineage>
</organism>
<comment type="caution">
    <text evidence="6">The sequence shown here is derived from an EMBL/GenBank/DDBJ whole genome shotgun (WGS) entry which is preliminary data.</text>
</comment>
<dbReference type="Gene3D" id="3.90.79.10">
    <property type="entry name" value="Nucleoside Triphosphate Pyrophosphohydrolase"/>
    <property type="match status" value="1"/>
</dbReference>
<dbReference type="RefSeq" id="WP_007318301.1">
    <property type="nucleotide sequence ID" value="NZ_BAEH01000071.1"/>
</dbReference>
<dbReference type="CDD" id="cd04673">
    <property type="entry name" value="NUDIX_ADPRase"/>
    <property type="match status" value="1"/>
</dbReference>
<dbReference type="EMBL" id="BAEH01000071">
    <property type="protein sequence ID" value="GAB18965.1"/>
    <property type="molecule type" value="Genomic_DNA"/>
</dbReference>
<feature type="domain" description="Nudix hydrolase" evidence="5">
    <location>
        <begin position="10"/>
        <end position="141"/>
    </location>
</feature>
<dbReference type="Proteomes" id="UP000035034">
    <property type="component" value="Unassembled WGS sequence"/>
</dbReference>
<dbReference type="InterPro" id="IPR015797">
    <property type="entry name" value="NUDIX_hydrolase-like_dom_sf"/>
</dbReference>
<protein>
    <submittedName>
        <fullName evidence="6">Putative ADP-ribose pyrophosphatase</fullName>
    </submittedName>
</protein>
<comment type="similarity">
    <text evidence="2 4">Belongs to the Nudix hydrolase family.</text>
</comment>
<keyword evidence="3 4" id="KW-0378">Hydrolase</keyword>
<reference evidence="6 7" key="1">
    <citation type="submission" date="2011-12" db="EMBL/GenBank/DDBJ databases">
        <title>Whole genome shotgun sequence of Gordonia effusa NBRC 100432.</title>
        <authorList>
            <person name="Yoshida I."/>
            <person name="Takarada H."/>
            <person name="Hosoyama A."/>
            <person name="Tsuchikane K."/>
            <person name="Katsumata H."/>
            <person name="Yamazaki S."/>
            <person name="Fujita N."/>
        </authorList>
    </citation>
    <scope>NUCLEOTIDE SEQUENCE [LARGE SCALE GENOMIC DNA]</scope>
    <source>
        <strain evidence="6 7">NBRC 100432</strain>
    </source>
</reference>
<dbReference type="PROSITE" id="PS00893">
    <property type="entry name" value="NUDIX_BOX"/>
    <property type="match status" value="1"/>
</dbReference>
<dbReference type="SUPFAM" id="SSF55811">
    <property type="entry name" value="Nudix"/>
    <property type="match status" value="1"/>
</dbReference>
<comment type="cofactor">
    <cofactor evidence="1">
        <name>Mg(2+)</name>
        <dbReference type="ChEBI" id="CHEBI:18420"/>
    </cofactor>
</comment>
<evidence type="ECO:0000256" key="4">
    <source>
        <dbReference type="RuleBase" id="RU003476"/>
    </source>
</evidence>
<proteinExistence type="inferred from homology"/>
<evidence type="ECO:0000256" key="1">
    <source>
        <dbReference type="ARBA" id="ARBA00001946"/>
    </source>
</evidence>
<dbReference type="Pfam" id="PF00293">
    <property type="entry name" value="NUDIX"/>
    <property type="match status" value="1"/>
</dbReference>
<name>H0R1L4_9ACTN</name>
<evidence type="ECO:0000313" key="7">
    <source>
        <dbReference type="Proteomes" id="UP000035034"/>
    </source>
</evidence>
<dbReference type="InterPro" id="IPR020476">
    <property type="entry name" value="Nudix_hydrolase"/>
</dbReference>
<keyword evidence="7" id="KW-1185">Reference proteome</keyword>